<dbReference type="AlphaFoldDB" id="A0A5B0PY10"/>
<evidence type="ECO:0000256" key="1">
    <source>
        <dbReference type="SAM" id="MobiDB-lite"/>
    </source>
</evidence>
<evidence type="ECO:0000313" key="2">
    <source>
        <dbReference type="EMBL" id="KAA1105744.1"/>
    </source>
</evidence>
<feature type="region of interest" description="Disordered" evidence="1">
    <location>
        <begin position="28"/>
        <end position="58"/>
    </location>
</feature>
<evidence type="ECO:0000313" key="3">
    <source>
        <dbReference type="Proteomes" id="UP000324748"/>
    </source>
</evidence>
<protein>
    <submittedName>
        <fullName evidence="2">Uncharacterized protein</fullName>
    </submittedName>
</protein>
<dbReference type="Proteomes" id="UP000324748">
    <property type="component" value="Unassembled WGS sequence"/>
</dbReference>
<name>A0A5B0PY10_PUCGR</name>
<reference evidence="2 3" key="1">
    <citation type="submission" date="2019-05" db="EMBL/GenBank/DDBJ databases">
        <title>Emergence of the Ug99 lineage of the wheat stem rust pathogen through somatic hybridization.</title>
        <authorList>
            <person name="Li F."/>
            <person name="Upadhyaya N.M."/>
            <person name="Sperschneider J."/>
            <person name="Matny O."/>
            <person name="Nguyen-Phuc H."/>
            <person name="Mago R."/>
            <person name="Raley C."/>
            <person name="Miller M.E."/>
            <person name="Silverstein K.A.T."/>
            <person name="Henningsen E."/>
            <person name="Hirsch C.D."/>
            <person name="Visser B."/>
            <person name="Pretorius Z.A."/>
            <person name="Steffenson B.J."/>
            <person name="Schwessinger B."/>
            <person name="Dodds P.N."/>
            <person name="Figueroa M."/>
        </authorList>
    </citation>
    <scope>NUCLEOTIDE SEQUENCE [LARGE SCALE GENOMIC DNA]</scope>
    <source>
        <strain evidence="2">21-0</strain>
    </source>
</reference>
<organism evidence="2 3">
    <name type="scientific">Puccinia graminis f. sp. tritici</name>
    <dbReference type="NCBI Taxonomy" id="56615"/>
    <lineage>
        <taxon>Eukaryota</taxon>
        <taxon>Fungi</taxon>
        <taxon>Dikarya</taxon>
        <taxon>Basidiomycota</taxon>
        <taxon>Pucciniomycotina</taxon>
        <taxon>Pucciniomycetes</taxon>
        <taxon>Pucciniales</taxon>
        <taxon>Pucciniaceae</taxon>
        <taxon>Puccinia</taxon>
    </lineage>
</organism>
<comment type="caution">
    <text evidence="2">The sequence shown here is derived from an EMBL/GenBank/DDBJ whole genome shotgun (WGS) entry which is preliminary data.</text>
</comment>
<accession>A0A5B0PY10</accession>
<keyword evidence="3" id="KW-1185">Reference proteome</keyword>
<sequence>MINLDADRHGTPLPSPSAAQLARISNQTGTPLRHGSAPLVKQNGPNENPVARWAAGPSPPMPIKPDLFANLVLPSSHSDHLTTPQMSSGNVYSLDDFSMYLMPKRVAPTCPPCQSDILPSVFEDDDDDEIEIEQEMTVLSKVNKVFRKMIVRAKHPKPSSPKFFSASRLRSITLSRQSSKSPVISVSSLISSN</sequence>
<dbReference type="EMBL" id="VSWC01000040">
    <property type="protein sequence ID" value="KAA1105744.1"/>
    <property type="molecule type" value="Genomic_DNA"/>
</dbReference>
<proteinExistence type="predicted"/>
<gene>
    <name evidence="2" type="ORF">PGT21_017396</name>
</gene>